<accession>A0A834MIK0</accession>
<dbReference type="InterPro" id="IPR029063">
    <property type="entry name" value="SAM-dependent_MTases_sf"/>
</dbReference>
<feature type="repeat" description="TPR" evidence="4">
    <location>
        <begin position="70"/>
        <end position="103"/>
    </location>
</feature>
<evidence type="ECO:0000256" key="3">
    <source>
        <dbReference type="ARBA" id="ARBA00022691"/>
    </source>
</evidence>
<evidence type="ECO:0000259" key="6">
    <source>
        <dbReference type="Pfam" id="PF22528"/>
    </source>
</evidence>
<dbReference type="Proteomes" id="UP000625711">
    <property type="component" value="Unassembled WGS sequence"/>
</dbReference>
<gene>
    <name evidence="7" type="ORF">GWI33_021504</name>
</gene>
<protein>
    <recommendedName>
        <fullName evidence="6">Protein arginine N-methyltransferase domain-containing protein</fullName>
    </recommendedName>
</protein>
<dbReference type="InterPro" id="IPR055135">
    <property type="entry name" value="PRMT_dom"/>
</dbReference>
<dbReference type="SMART" id="SM00028">
    <property type="entry name" value="TPR"/>
    <property type="match status" value="2"/>
</dbReference>
<evidence type="ECO:0000256" key="2">
    <source>
        <dbReference type="ARBA" id="ARBA00022679"/>
    </source>
</evidence>
<dbReference type="EMBL" id="JAACXV010000068">
    <property type="protein sequence ID" value="KAF7284861.1"/>
    <property type="molecule type" value="Genomic_DNA"/>
</dbReference>
<feature type="domain" description="Protein arginine N-methyltransferase" evidence="6">
    <location>
        <begin position="290"/>
        <end position="442"/>
    </location>
</feature>
<dbReference type="InterPro" id="IPR011990">
    <property type="entry name" value="TPR-like_helical_dom_sf"/>
</dbReference>
<name>A0A834MIK0_RHYFE</name>
<dbReference type="SUPFAM" id="SSF48452">
    <property type="entry name" value="TPR-like"/>
    <property type="match status" value="1"/>
</dbReference>
<organism evidence="7 8">
    <name type="scientific">Rhynchophorus ferrugineus</name>
    <name type="common">Red palm weevil</name>
    <name type="synonym">Curculio ferrugineus</name>
    <dbReference type="NCBI Taxonomy" id="354439"/>
    <lineage>
        <taxon>Eukaryota</taxon>
        <taxon>Metazoa</taxon>
        <taxon>Ecdysozoa</taxon>
        <taxon>Arthropoda</taxon>
        <taxon>Hexapoda</taxon>
        <taxon>Insecta</taxon>
        <taxon>Pterygota</taxon>
        <taxon>Neoptera</taxon>
        <taxon>Endopterygota</taxon>
        <taxon>Coleoptera</taxon>
        <taxon>Polyphaga</taxon>
        <taxon>Cucujiformia</taxon>
        <taxon>Curculionidae</taxon>
        <taxon>Dryophthorinae</taxon>
        <taxon>Rhynchophorus</taxon>
    </lineage>
</organism>
<dbReference type="CDD" id="cd02440">
    <property type="entry name" value="AdoMet_MTases"/>
    <property type="match status" value="1"/>
</dbReference>
<proteinExistence type="predicted"/>
<dbReference type="PANTHER" id="PTHR11006:SF60">
    <property type="entry name" value="PROTEIN ARGININE N-METHYLTRANSFERASE 9"/>
    <property type="match status" value="1"/>
</dbReference>
<dbReference type="OrthoDB" id="5980806at2759"/>
<comment type="caution">
    <text evidence="7">The sequence shown here is derived from an EMBL/GenBank/DDBJ whole genome shotgun (WGS) entry which is preliminary data.</text>
</comment>
<dbReference type="PROSITE" id="PS51678">
    <property type="entry name" value="SAM_MT_PRMT"/>
    <property type="match status" value="1"/>
</dbReference>
<dbReference type="GO" id="GO:0032259">
    <property type="term" value="P:methylation"/>
    <property type="evidence" value="ECO:0007669"/>
    <property type="project" value="UniProtKB-KW"/>
</dbReference>
<evidence type="ECO:0000256" key="4">
    <source>
        <dbReference type="PROSITE-ProRule" id="PRU00339"/>
    </source>
</evidence>
<dbReference type="GO" id="GO:0042054">
    <property type="term" value="F:histone methyltransferase activity"/>
    <property type="evidence" value="ECO:0007669"/>
    <property type="project" value="TreeGrafter"/>
</dbReference>
<evidence type="ECO:0000256" key="5">
    <source>
        <dbReference type="PROSITE-ProRule" id="PRU01015"/>
    </source>
</evidence>
<reference evidence="7" key="1">
    <citation type="submission" date="2020-08" db="EMBL/GenBank/DDBJ databases">
        <title>Genome sequencing and assembly of the red palm weevil Rhynchophorus ferrugineus.</title>
        <authorList>
            <person name="Dias G.B."/>
            <person name="Bergman C.M."/>
            <person name="Manee M."/>
        </authorList>
    </citation>
    <scope>NUCLEOTIDE SEQUENCE</scope>
    <source>
        <strain evidence="7">AA-2017</strain>
        <tissue evidence="7">Whole larva</tissue>
    </source>
</reference>
<dbReference type="Gene3D" id="3.40.50.150">
    <property type="entry name" value="Vaccinia Virus protein VP39"/>
    <property type="match status" value="1"/>
</dbReference>
<evidence type="ECO:0000313" key="8">
    <source>
        <dbReference type="Proteomes" id="UP000625711"/>
    </source>
</evidence>
<dbReference type="InterPro" id="IPR025799">
    <property type="entry name" value="Arg_MeTrfase"/>
</dbReference>
<keyword evidence="1 5" id="KW-0489">Methyltransferase</keyword>
<evidence type="ECO:0000256" key="1">
    <source>
        <dbReference type="ARBA" id="ARBA00022603"/>
    </source>
</evidence>
<keyword evidence="8" id="KW-1185">Reference proteome</keyword>
<dbReference type="PROSITE" id="PS50005">
    <property type="entry name" value="TPR"/>
    <property type="match status" value="1"/>
</dbReference>
<sequence length="753" mass="86742">MLGSSESRVPKILSQIALKPNKMNSTFYLNKAKDCFKNNNYPDAYENFVNYFDSLDDPTTSTPAVQLGFTKLVCRIGLVLEEANDTEELLKVYLQALNLFPNNYIILNNLGGYLFKMGEIDIARRYLDMAVSYSKNYLPAEKNLMHCKWHQIPRWHFKMLNDKARNIAYSKAITNIIRQGFTNIVDIGTGCGLLSLIASQNPEVNVTAIEENKLLAKMCENIMKENERNNVKILNCNSTKLVDPPTPCNFLMTEIFDVAIFGERMLESLVHAHQVLITEKDRYKIVPCAAKLYASAINYRSPQAFRVVNQLQELNLKDMCIRQIDADPYDAEDLSTKDIDYMSEPVIVFDLDFYDFLELNDILNNEEYSKIIEIECYKGGSLTSLAVWFDLILDEETTITTDPRNDNRVNCWEQAVFHLVHPIDVVAGETIQFEVTVLENQLKFYQITKPNTCVACWLVSKEIVTFLNDAPLVNEILALTNKLKHPDFINQFPDPNKPIMDLMSFPLLGFILAATQGCQFYTTIKSESDFQYVDFFDHILRVNNIPQGKMIVVENKLGQNTTMCGIHKYLKECRACLLDPISTDGSIHPTIGLKEKIIPDQPDIFMLPAKIVVKVVLIYSEKLETWNFVQDKNVFDFKISRFINEYSGCEHPNLENFVYEELSSPISFIVDDKDYVKKTQNVLITESGNVNGLYTWYELKYHGNIDFSTKESFYLKKTCYLMKHKRVELGDLFRVVMRREGTYLDFRLDDEMA</sequence>
<dbReference type="Gene3D" id="1.25.40.10">
    <property type="entry name" value="Tetratricopeptide repeat domain"/>
    <property type="match status" value="1"/>
</dbReference>
<dbReference type="Gene3D" id="2.70.160.11">
    <property type="entry name" value="Hnrnp arginine n-methyltransferase1"/>
    <property type="match status" value="1"/>
</dbReference>
<keyword evidence="4" id="KW-0802">TPR repeat</keyword>
<dbReference type="AlphaFoldDB" id="A0A834MIK0"/>
<dbReference type="PANTHER" id="PTHR11006">
    <property type="entry name" value="PROTEIN ARGININE N-METHYLTRANSFERASE"/>
    <property type="match status" value="1"/>
</dbReference>
<keyword evidence="3 5" id="KW-0949">S-adenosyl-L-methionine</keyword>
<dbReference type="Pfam" id="PF22528">
    <property type="entry name" value="PRMT_C"/>
    <property type="match status" value="1"/>
</dbReference>
<dbReference type="GO" id="GO:0016274">
    <property type="term" value="F:protein-arginine N-methyltransferase activity"/>
    <property type="evidence" value="ECO:0007669"/>
    <property type="project" value="InterPro"/>
</dbReference>
<dbReference type="InterPro" id="IPR019734">
    <property type="entry name" value="TPR_rpt"/>
</dbReference>
<dbReference type="SUPFAM" id="SSF53335">
    <property type="entry name" value="S-adenosyl-L-methionine-dependent methyltransferases"/>
    <property type="match status" value="1"/>
</dbReference>
<dbReference type="GO" id="GO:0005634">
    <property type="term" value="C:nucleus"/>
    <property type="evidence" value="ECO:0007669"/>
    <property type="project" value="TreeGrafter"/>
</dbReference>
<keyword evidence="2 5" id="KW-0808">Transferase</keyword>
<evidence type="ECO:0000313" key="7">
    <source>
        <dbReference type="EMBL" id="KAF7284861.1"/>
    </source>
</evidence>